<proteinExistence type="predicted"/>
<comment type="caution">
    <text evidence="1">The sequence shown here is derived from an EMBL/GenBank/DDBJ whole genome shotgun (WGS) entry which is preliminary data.</text>
</comment>
<accession>A0A842FU14</accession>
<dbReference type="EMBL" id="JAARZS010000057">
    <property type="protein sequence ID" value="MBC2285743.1"/>
    <property type="molecule type" value="Genomic_DNA"/>
</dbReference>
<evidence type="ECO:0000313" key="1">
    <source>
        <dbReference type="EMBL" id="MBC2285743.1"/>
    </source>
</evidence>
<protein>
    <recommendedName>
        <fullName evidence="3">HK97 gp10 family phage protein</fullName>
    </recommendedName>
</protein>
<evidence type="ECO:0008006" key="3">
    <source>
        <dbReference type="Google" id="ProtNLM"/>
    </source>
</evidence>
<name>A0A842FU14_9LIST</name>
<reference evidence="1 2" key="1">
    <citation type="submission" date="2020-03" db="EMBL/GenBank/DDBJ databases">
        <title>Soil Listeria distribution.</title>
        <authorList>
            <person name="Liao J."/>
            <person name="Wiedmann M."/>
        </authorList>
    </citation>
    <scope>NUCLEOTIDE SEQUENCE [LARGE SCALE GENOMIC DNA]</scope>
    <source>
        <strain evidence="1 2">FSL L7-0054</strain>
    </source>
</reference>
<gene>
    <name evidence="1" type="ORF">HCB69_15320</name>
</gene>
<organism evidence="1 2">
    <name type="scientific">Listeria booriae</name>
    <dbReference type="NCBI Taxonomy" id="1552123"/>
    <lineage>
        <taxon>Bacteria</taxon>
        <taxon>Bacillati</taxon>
        <taxon>Bacillota</taxon>
        <taxon>Bacilli</taxon>
        <taxon>Bacillales</taxon>
        <taxon>Listeriaceae</taxon>
        <taxon>Listeria</taxon>
    </lineage>
</organism>
<sequence>MVRFTIDQKDLENILSQIAKIPNQAERLINETLKKEGAPLAIEEITRFIPISTVGLGGHFREKRHAKYSNPLLQRMENLGFEIVAKGGASGRKNSFGYLAFPDEGRGSSNPLKQNFFEEGLEYRTPRILEALYRAIDEALDI</sequence>
<evidence type="ECO:0000313" key="2">
    <source>
        <dbReference type="Proteomes" id="UP000585696"/>
    </source>
</evidence>
<dbReference type="AlphaFoldDB" id="A0A842FU14"/>
<dbReference type="Proteomes" id="UP000585696">
    <property type="component" value="Unassembled WGS sequence"/>
</dbReference>